<feature type="region of interest" description="Disordered" evidence="1">
    <location>
        <begin position="1"/>
        <end position="43"/>
    </location>
</feature>
<accession>S4VT04</accession>
<reference evidence="2 3" key="1">
    <citation type="journal article" date="2013" name="Science">
        <title>Pandoraviruses: amoeba viruses with genomes up to 2.5 Mb reaching that of parasitic eukaryotes.</title>
        <authorList>
            <person name="Philippe N."/>
            <person name="Legendre M."/>
            <person name="Doutre G."/>
            <person name="Coute Y."/>
            <person name="Poirot O."/>
            <person name="Lescot M."/>
            <person name="Arslan D."/>
            <person name="Seltzer V."/>
            <person name="Bertaux L."/>
            <person name="Bruley C."/>
            <person name="Garin J."/>
            <person name="Claverie J.M."/>
            <person name="Abergel C."/>
        </authorList>
    </citation>
    <scope>NUCLEOTIDE SEQUENCE [LARGE SCALE GENOMIC DNA]</scope>
</reference>
<organism evidence="2 3">
    <name type="scientific">Pandoravirus salinus</name>
    <dbReference type="NCBI Taxonomy" id="1349410"/>
    <lineage>
        <taxon>Viruses</taxon>
        <taxon>Pandoravirus</taxon>
    </lineage>
</organism>
<dbReference type="Proteomes" id="UP000204584">
    <property type="component" value="Segment"/>
</dbReference>
<evidence type="ECO:0000313" key="2">
    <source>
        <dbReference type="EMBL" id="AGO83569.1"/>
    </source>
</evidence>
<dbReference type="EMBL" id="KC977571">
    <property type="protein sequence ID" value="AGO83569.1"/>
    <property type="molecule type" value="Genomic_DNA"/>
</dbReference>
<evidence type="ECO:0000256" key="1">
    <source>
        <dbReference type="SAM" id="MobiDB-lite"/>
    </source>
</evidence>
<dbReference type="KEGG" id="vg:16605356"/>
<proteinExistence type="predicted"/>
<sequence>MGQATSTTDSNDTTTTGMATAVTFPIPSGDQTDNKSGAEVMPPAVVPADTAEGDAALASAHNERKARIEDICRRLEPTTGSPPDPNTTVVPSGDRLPVASQADLDAALASIAEPTAVTALMIGFSHKRPIANASLLDKYDMIPDGTAAAVYADHAANAYRLAGLSAFTALKRIDITTDDGCPHPIFVSIPRAVWSALDAVDGDWTKFVIVD</sequence>
<feature type="compositionally biased region" description="Low complexity" evidence="1">
    <location>
        <begin position="1"/>
        <end position="23"/>
    </location>
</feature>
<gene>
    <name evidence="2" type="ORF">psal_cds_120</name>
</gene>
<name>S4VT04_9VIRU</name>
<protein>
    <submittedName>
        <fullName evidence="2">Uncharacterized protein</fullName>
    </submittedName>
</protein>
<dbReference type="RefSeq" id="YP_008436631.1">
    <property type="nucleotide sequence ID" value="NC_022098.1"/>
</dbReference>
<keyword evidence="3" id="KW-1185">Reference proteome</keyword>
<evidence type="ECO:0000313" key="3">
    <source>
        <dbReference type="Proteomes" id="UP000204584"/>
    </source>
</evidence>
<dbReference type="GeneID" id="16605356"/>